<dbReference type="PRINTS" id="PR00299">
    <property type="entry name" value="ACRYSTALLIN"/>
</dbReference>
<dbReference type="GO" id="GO:0005634">
    <property type="term" value="C:nucleus"/>
    <property type="evidence" value="ECO:0000318"/>
    <property type="project" value="GO_Central"/>
</dbReference>
<dbReference type="GO" id="GO:0042026">
    <property type="term" value="P:protein refolding"/>
    <property type="evidence" value="ECO:0000318"/>
    <property type="project" value="GO_Central"/>
</dbReference>
<dbReference type="EnsemblMetazoa" id="PPA29684.1">
    <property type="protein sequence ID" value="PPA29684.1"/>
    <property type="gene ID" value="WBGene00202553"/>
</dbReference>
<dbReference type="InterPro" id="IPR001436">
    <property type="entry name" value="Alpha-crystallin/sHSP_animal"/>
</dbReference>
<evidence type="ECO:0000256" key="2">
    <source>
        <dbReference type="RuleBase" id="RU003616"/>
    </source>
</evidence>
<evidence type="ECO:0000313" key="3">
    <source>
        <dbReference type="EnsemblMetazoa" id="PPA29684.1"/>
    </source>
</evidence>
<dbReference type="OrthoDB" id="1431247at2759"/>
<dbReference type="SUPFAM" id="SSF49764">
    <property type="entry name" value="HSP20-like chaperones"/>
    <property type="match status" value="1"/>
</dbReference>
<dbReference type="Gene3D" id="2.60.40.790">
    <property type="match status" value="1"/>
</dbReference>
<dbReference type="InterPro" id="IPR008978">
    <property type="entry name" value="HSP20-like_chaperone"/>
</dbReference>
<reference evidence="3" key="2">
    <citation type="submission" date="2022-06" db="UniProtKB">
        <authorList>
            <consortium name="EnsemblMetazoa"/>
        </authorList>
    </citation>
    <scope>IDENTIFICATION</scope>
    <source>
        <strain evidence="3">PS312</strain>
    </source>
</reference>
<gene>
    <name evidence="3" type="primary">WBGene00202553</name>
</gene>
<dbReference type="PANTHER" id="PTHR45640">
    <property type="entry name" value="HEAT SHOCK PROTEIN HSP-12.2-RELATED"/>
    <property type="match status" value="1"/>
</dbReference>
<dbReference type="GO" id="GO:0051082">
    <property type="term" value="F:unfolded protein binding"/>
    <property type="evidence" value="ECO:0000318"/>
    <property type="project" value="GO_Central"/>
</dbReference>
<dbReference type="Pfam" id="PF00011">
    <property type="entry name" value="HSP20"/>
    <property type="match status" value="1"/>
</dbReference>
<dbReference type="GO" id="GO:0005737">
    <property type="term" value="C:cytoplasm"/>
    <property type="evidence" value="ECO:0000318"/>
    <property type="project" value="GO_Central"/>
</dbReference>
<accession>A0A8R1YL57</accession>
<reference evidence="4" key="1">
    <citation type="journal article" date="2008" name="Nat. Genet.">
        <title>The Pristionchus pacificus genome provides a unique perspective on nematode lifestyle and parasitism.</title>
        <authorList>
            <person name="Dieterich C."/>
            <person name="Clifton S.W."/>
            <person name="Schuster L.N."/>
            <person name="Chinwalla A."/>
            <person name="Delehaunty K."/>
            <person name="Dinkelacker I."/>
            <person name="Fulton L."/>
            <person name="Fulton R."/>
            <person name="Godfrey J."/>
            <person name="Minx P."/>
            <person name="Mitreva M."/>
            <person name="Roeseler W."/>
            <person name="Tian H."/>
            <person name="Witte H."/>
            <person name="Yang S.P."/>
            <person name="Wilson R.K."/>
            <person name="Sommer R.J."/>
        </authorList>
    </citation>
    <scope>NUCLEOTIDE SEQUENCE [LARGE SCALE GENOMIC DNA]</scope>
    <source>
        <strain evidence="4">PS312</strain>
    </source>
</reference>
<dbReference type="Proteomes" id="UP000005239">
    <property type="component" value="Unassembled WGS sequence"/>
</dbReference>
<organism evidence="3 4">
    <name type="scientific">Pristionchus pacificus</name>
    <name type="common">Parasitic nematode worm</name>
    <dbReference type="NCBI Taxonomy" id="54126"/>
    <lineage>
        <taxon>Eukaryota</taxon>
        <taxon>Metazoa</taxon>
        <taxon>Ecdysozoa</taxon>
        <taxon>Nematoda</taxon>
        <taxon>Chromadorea</taxon>
        <taxon>Rhabditida</taxon>
        <taxon>Rhabditina</taxon>
        <taxon>Diplogasteromorpha</taxon>
        <taxon>Diplogasteroidea</taxon>
        <taxon>Neodiplogasteridae</taxon>
        <taxon>Pristionchus</taxon>
    </lineage>
</organism>
<dbReference type="GO" id="GO:0009408">
    <property type="term" value="P:response to heat"/>
    <property type="evidence" value="ECO:0000318"/>
    <property type="project" value="GO_Central"/>
</dbReference>
<proteinExistence type="inferred from homology"/>
<dbReference type="PROSITE" id="PS01031">
    <property type="entry name" value="SHSP"/>
    <property type="match status" value="1"/>
</dbReference>
<sequence length="126" mass="14427">MSESPSASPIEPTFLWDWPLQPHDGVVEVQNDEDKFEVHLDTSHLNPNEIKVRVIGRLVDIYAEHKAQSGPIRDVDRSYSRTYKLPDDVNEAAVHSYVCPRGYLVISANKKTHISYPEKLIIHDYS</sequence>
<evidence type="ECO:0000256" key="1">
    <source>
        <dbReference type="PROSITE-ProRule" id="PRU00285"/>
    </source>
</evidence>
<comment type="similarity">
    <text evidence="1 2">Belongs to the small heat shock protein (HSP20) family.</text>
</comment>
<dbReference type="InterPro" id="IPR002068">
    <property type="entry name" value="A-crystallin/Hsp20_dom"/>
</dbReference>
<evidence type="ECO:0000313" key="4">
    <source>
        <dbReference type="Proteomes" id="UP000005239"/>
    </source>
</evidence>
<dbReference type="PANTHER" id="PTHR45640:SF35">
    <property type="entry name" value="HEAT SHOCK PROTEIN HSP-12.2"/>
    <property type="match status" value="1"/>
</dbReference>
<keyword evidence="4" id="KW-1185">Reference proteome</keyword>
<name>A0A2A6CK15_PRIPA</name>
<protein>
    <submittedName>
        <fullName evidence="3">SHSP domain-containing protein</fullName>
    </submittedName>
</protein>
<dbReference type="AlphaFoldDB" id="A0A2A6CK15"/>
<dbReference type="CDD" id="cd06526">
    <property type="entry name" value="metazoan_ACD"/>
    <property type="match status" value="1"/>
</dbReference>
<accession>A0A2A6CK15</accession>